<keyword evidence="4 7" id="KW-0010">Activator</keyword>
<dbReference type="Pfam" id="PF07544">
    <property type="entry name" value="Med9"/>
    <property type="match status" value="1"/>
</dbReference>
<feature type="compositionally biased region" description="Polar residues" evidence="9">
    <location>
        <begin position="58"/>
        <end position="68"/>
    </location>
</feature>
<dbReference type="OrthoDB" id="5414694at2759"/>
<evidence type="ECO:0000256" key="9">
    <source>
        <dbReference type="SAM" id="MobiDB-lite"/>
    </source>
</evidence>
<keyword evidence="5 7" id="KW-0804">Transcription</keyword>
<feature type="coiled-coil region" evidence="8">
    <location>
        <begin position="159"/>
        <end position="186"/>
    </location>
</feature>
<feature type="compositionally biased region" description="Polar residues" evidence="9">
    <location>
        <begin position="1"/>
        <end position="30"/>
    </location>
</feature>
<keyword evidence="11" id="KW-1185">Reference proteome</keyword>
<accession>A0A1Q5Q9J6</accession>
<evidence type="ECO:0000256" key="5">
    <source>
        <dbReference type="ARBA" id="ARBA00023163"/>
    </source>
</evidence>
<dbReference type="Proteomes" id="UP000214365">
    <property type="component" value="Unassembled WGS sequence"/>
</dbReference>
<comment type="subcellular location">
    <subcellularLocation>
        <location evidence="1 7">Nucleus</location>
    </subcellularLocation>
</comment>
<comment type="caution">
    <text evidence="10">The sequence shown here is derived from an EMBL/GenBank/DDBJ whole genome shotgun (WGS) entry which is preliminary data.</text>
</comment>
<comment type="similarity">
    <text evidence="2 7">Belongs to the Mediator complex subunit 9 family.</text>
</comment>
<feature type="region of interest" description="Disordered" evidence="9">
    <location>
        <begin position="1"/>
        <end position="33"/>
    </location>
</feature>
<feature type="compositionally biased region" description="Low complexity" evidence="9">
    <location>
        <begin position="74"/>
        <end position="107"/>
    </location>
</feature>
<proteinExistence type="inferred from homology"/>
<organism evidence="10 11">
    <name type="scientific">Talaromyces atroroseus</name>
    <dbReference type="NCBI Taxonomy" id="1441469"/>
    <lineage>
        <taxon>Eukaryota</taxon>
        <taxon>Fungi</taxon>
        <taxon>Dikarya</taxon>
        <taxon>Ascomycota</taxon>
        <taxon>Pezizomycotina</taxon>
        <taxon>Eurotiomycetes</taxon>
        <taxon>Eurotiomycetidae</taxon>
        <taxon>Eurotiales</taxon>
        <taxon>Trichocomaceae</taxon>
        <taxon>Talaromyces</taxon>
        <taxon>Talaromyces sect. Trachyspermi</taxon>
    </lineage>
</organism>
<evidence type="ECO:0000256" key="6">
    <source>
        <dbReference type="ARBA" id="ARBA00023242"/>
    </source>
</evidence>
<dbReference type="STRING" id="1441469.A0A1Q5Q9J6"/>
<evidence type="ECO:0000256" key="2">
    <source>
        <dbReference type="ARBA" id="ARBA00008089"/>
    </source>
</evidence>
<dbReference type="GO" id="GO:0003712">
    <property type="term" value="F:transcription coregulator activity"/>
    <property type="evidence" value="ECO:0007669"/>
    <property type="project" value="InterPro"/>
</dbReference>
<reference evidence="10 11" key="1">
    <citation type="submission" date="2015-06" db="EMBL/GenBank/DDBJ databases">
        <title>Talaromyces atroroseus IBT 11181 draft genome.</title>
        <authorList>
            <person name="Rasmussen K.B."/>
            <person name="Rasmussen S."/>
            <person name="Petersen B."/>
            <person name="Sicheritz-Ponten T."/>
            <person name="Mortensen U.H."/>
            <person name="Thrane U."/>
        </authorList>
    </citation>
    <scope>NUCLEOTIDE SEQUENCE [LARGE SCALE GENOMIC DNA]</scope>
    <source>
        <strain evidence="10 11">IBT 11181</strain>
    </source>
</reference>
<comment type="subunit">
    <text evidence="7">Component of the Mediator complex.</text>
</comment>
<name>A0A1Q5Q9J6_TALAT</name>
<keyword evidence="3 7" id="KW-0805">Transcription regulation</keyword>
<evidence type="ECO:0000313" key="11">
    <source>
        <dbReference type="Proteomes" id="UP000214365"/>
    </source>
</evidence>
<evidence type="ECO:0000256" key="4">
    <source>
        <dbReference type="ARBA" id="ARBA00023159"/>
    </source>
</evidence>
<evidence type="ECO:0000313" key="10">
    <source>
        <dbReference type="EMBL" id="OKL60785.1"/>
    </source>
</evidence>
<evidence type="ECO:0000256" key="8">
    <source>
        <dbReference type="SAM" id="Coils"/>
    </source>
</evidence>
<dbReference type="GO" id="GO:0016592">
    <property type="term" value="C:mediator complex"/>
    <property type="evidence" value="ECO:0007669"/>
    <property type="project" value="InterPro"/>
</dbReference>
<comment type="function">
    <text evidence="7">Component of the Mediator complex, a coactivator involved in the regulated transcription of nearly all RNA polymerase II-dependent genes. Mediator functions as a bridge to convey information from gene-specific regulatory proteins to the basal RNA polymerase II transcription machinery. Mediator is recruited to promoters by direct interactions with regulatory proteins and serves as a scaffold for the assembly of a functional preinitiation complex with RNA polymerase II and the general transcription factors.</text>
</comment>
<feature type="compositionally biased region" description="Polar residues" evidence="9">
    <location>
        <begin position="112"/>
        <end position="127"/>
    </location>
</feature>
<dbReference type="RefSeq" id="XP_020120906.1">
    <property type="nucleotide sequence ID" value="XM_020266605.1"/>
</dbReference>
<dbReference type="GO" id="GO:0006357">
    <property type="term" value="P:regulation of transcription by RNA polymerase II"/>
    <property type="evidence" value="ECO:0007669"/>
    <property type="project" value="InterPro"/>
</dbReference>
<gene>
    <name evidence="7" type="primary">MED9</name>
    <name evidence="10" type="ORF">UA08_04298</name>
</gene>
<dbReference type="AlphaFoldDB" id="A0A1Q5Q9J6"/>
<dbReference type="EMBL" id="LFMY01000005">
    <property type="protein sequence ID" value="OKL60785.1"/>
    <property type="molecule type" value="Genomic_DNA"/>
</dbReference>
<keyword evidence="6 7" id="KW-0539">Nucleus</keyword>
<evidence type="ECO:0000256" key="7">
    <source>
        <dbReference type="RuleBase" id="RU364145"/>
    </source>
</evidence>
<sequence length="206" mass="21554">MTSKSPVSAVSQQRKVSSTPDAANQTSPQSAAVAFPSPQAFDFIPPLHALLLRLQASASTATANQPSSAVDAGSQSQQKQSQQQPPSQLKSSTSSSTAPSTQTIAAPPALPSASTGDSSFAVSNANPNALPPLEAKDLSTAASAIKIRIQKARAVIENLPDVDRTIDEQAEEMDELQERIACLKAVITDFGRRAAVKEDDKMDQSV</sequence>
<evidence type="ECO:0000256" key="1">
    <source>
        <dbReference type="ARBA" id="ARBA00004123"/>
    </source>
</evidence>
<protein>
    <recommendedName>
        <fullName evidence="7">Mediator of RNA polymerase II transcription subunit 9</fullName>
    </recommendedName>
    <alternativeName>
        <fullName evidence="7">Mediator complex subunit 9</fullName>
    </alternativeName>
</protein>
<feature type="region of interest" description="Disordered" evidence="9">
    <location>
        <begin position="58"/>
        <end position="133"/>
    </location>
</feature>
<dbReference type="InterPro" id="IPR011425">
    <property type="entry name" value="Med9"/>
</dbReference>
<dbReference type="GeneID" id="31004053"/>
<evidence type="ECO:0000256" key="3">
    <source>
        <dbReference type="ARBA" id="ARBA00023015"/>
    </source>
</evidence>
<keyword evidence="8" id="KW-0175">Coiled coil</keyword>